<dbReference type="AlphaFoldDB" id="A0A4P9VGM7"/>
<keyword evidence="3" id="KW-1185">Reference proteome</keyword>
<proteinExistence type="predicted"/>
<evidence type="ECO:0000313" key="2">
    <source>
        <dbReference type="EMBL" id="RDH41247.1"/>
    </source>
</evidence>
<organism evidence="2 3">
    <name type="scientific">Zooshikella ganghwensis</name>
    <dbReference type="NCBI Taxonomy" id="202772"/>
    <lineage>
        <taxon>Bacteria</taxon>
        <taxon>Pseudomonadati</taxon>
        <taxon>Pseudomonadota</taxon>
        <taxon>Gammaproteobacteria</taxon>
        <taxon>Oceanospirillales</taxon>
        <taxon>Zooshikellaceae</taxon>
        <taxon>Zooshikella</taxon>
    </lineage>
</organism>
<reference evidence="2 3" key="1">
    <citation type="submission" date="2017-04" db="EMBL/GenBank/DDBJ databases">
        <title>Draft genome sequence of Zooshikella ganghwensis VG4 isolated from Red Sea sediments.</title>
        <authorList>
            <person name="Rehman Z."/>
            <person name="Alam I."/>
            <person name="Kamau A."/>
            <person name="Bajic V."/>
            <person name="Leiknes T."/>
        </authorList>
    </citation>
    <scope>NUCLEOTIDE SEQUENCE [LARGE SCALE GENOMIC DNA]</scope>
    <source>
        <strain evidence="2 3">VG4</strain>
    </source>
</reference>
<feature type="compositionally biased region" description="Basic and acidic residues" evidence="1">
    <location>
        <begin position="22"/>
        <end position="37"/>
    </location>
</feature>
<name>A0A4P9VGM7_9GAMM</name>
<feature type="region of interest" description="Disordered" evidence="1">
    <location>
        <begin position="1"/>
        <end position="77"/>
    </location>
</feature>
<sequence>MTDKSDSSTTPTRPRGRPAKYTSDKERKAARAKAARERRARQKAAGFREVRRLVKPKSAPLESDIIDLSHIPDHRKR</sequence>
<evidence type="ECO:0000256" key="1">
    <source>
        <dbReference type="SAM" id="MobiDB-lite"/>
    </source>
</evidence>
<accession>A0A4P9VGM7</accession>
<comment type="caution">
    <text evidence="2">The sequence shown here is derived from an EMBL/GenBank/DDBJ whole genome shotgun (WGS) entry which is preliminary data.</text>
</comment>
<gene>
    <name evidence="2" type="ORF">B9G39_29505</name>
</gene>
<evidence type="ECO:0000313" key="3">
    <source>
        <dbReference type="Proteomes" id="UP000257039"/>
    </source>
</evidence>
<protein>
    <submittedName>
        <fullName evidence="2">Uncharacterized protein</fullName>
    </submittedName>
</protein>
<dbReference type="EMBL" id="NDXW01000011">
    <property type="protein sequence ID" value="RDH41247.1"/>
    <property type="molecule type" value="Genomic_DNA"/>
</dbReference>
<dbReference type="Proteomes" id="UP000257039">
    <property type="component" value="Unassembled WGS sequence"/>
</dbReference>